<feature type="region of interest" description="Disordered" evidence="1">
    <location>
        <begin position="1"/>
        <end position="32"/>
    </location>
</feature>
<name>A0AAD6UB50_9AGAR</name>
<evidence type="ECO:0000313" key="3">
    <source>
        <dbReference type="Proteomes" id="UP001222325"/>
    </source>
</evidence>
<sequence>MHRSMSYRKPVPPFIPSPPPSSPIHSLNAGLQQEEIPPLPEHWHDAIAQAHRMHDNHLSLSATPRSALSSLGLPPTQDRDGDDQILSEPSNTPVGELPRFASPAYLGTARVGKHRIYRPPTPPRGHKRPRLFEFQDISAESLDRGSKDLDLRRSGGVYAWSIGTTESSSMHASSISLPDTDWQFAQLSIDADIGEAGQPAAWWGRIKTLGVMIVNRLKGATAYGPALC</sequence>
<evidence type="ECO:0000256" key="1">
    <source>
        <dbReference type="SAM" id="MobiDB-lite"/>
    </source>
</evidence>
<keyword evidence="3" id="KW-1185">Reference proteome</keyword>
<evidence type="ECO:0000313" key="2">
    <source>
        <dbReference type="EMBL" id="KAJ7095454.1"/>
    </source>
</evidence>
<dbReference type="EMBL" id="JARJCN010000013">
    <property type="protein sequence ID" value="KAJ7095454.1"/>
    <property type="molecule type" value="Genomic_DNA"/>
</dbReference>
<gene>
    <name evidence="2" type="ORF">B0H15DRAFT_829604</name>
</gene>
<proteinExistence type="predicted"/>
<accession>A0AAD6UB50</accession>
<reference evidence="2" key="1">
    <citation type="submission" date="2023-03" db="EMBL/GenBank/DDBJ databases">
        <title>Massive genome expansion in bonnet fungi (Mycena s.s.) driven by repeated elements and novel gene families across ecological guilds.</title>
        <authorList>
            <consortium name="Lawrence Berkeley National Laboratory"/>
            <person name="Harder C.B."/>
            <person name="Miyauchi S."/>
            <person name="Viragh M."/>
            <person name="Kuo A."/>
            <person name="Thoen E."/>
            <person name="Andreopoulos B."/>
            <person name="Lu D."/>
            <person name="Skrede I."/>
            <person name="Drula E."/>
            <person name="Henrissat B."/>
            <person name="Morin E."/>
            <person name="Kohler A."/>
            <person name="Barry K."/>
            <person name="LaButti K."/>
            <person name="Morin E."/>
            <person name="Salamov A."/>
            <person name="Lipzen A."/>
            <person name="Mereny Z."/>
            <person name="Hegedus B."/>
            <person name="Baldrian P."/>
            <person name="Stursova M."/>
            <person name="Weitz H."/>
            <person name="Taylor A."/>
            <person name="Grigoriev I.V."/>
            <person name="Nagy L.G."/>
            <person name="Martin F."/>
            <person name="Kauserud H."/>
        </authorList>
    </citation>
    <scope>NUCLEOTIDE SEQUENCE</scope>
    <source>
        <strain evidence="2">CBHHK173m</strain>
    </source>
</reference>
<dbReference type="Proteomes" id="UP001222325">
    <property type="component" value="Unassembled WGS sequence"/>
</dbReference>
<feature type="region of interest" description="Disordered" evidence="1">
    <location>
        <begin position="66"/>
        <end position="99"/>
    </location>
</feature>
<dbReference type="AlphaFoldDB" id="A0AAD6UB50"/>
<feature type="compositionally biased region" description="Pro residues" evidence="1">
    <location>
        <begin position="10"/>
        <end position="22"/>
    </location>
</feature>
<protein>
    <submittedName>
        <fullName evidence="2">Uncharacterized protein</fullName>
    </submittedName>
</protein>
<comment type="caution">
    <text evidence="2">The sequence shown here is derived from an EMBL/GenBank/DDBJ whole genome shotgun (WGS) entry which is preliminary data.</text>
</comment>
<organism evidence="2 3">
    <name type="scientific">Mycena belliarum</name>
    <dbReference type="NCBI Taxonomy" id="1033014"/>
    <lineage>
        <taxon>Eukaryota</taxon>
        <taxon>Fungi</taxon>
        <taxon>Dikarya</taxon>
        <taxon>Basidiomycota</taxon>
        <taxon>Agaricomycotina</taxon>
        <taxon>Agaricomycetes</taxon>
        <taxon>Agaricomycetidae</taxon>
        <taxon>Agaricales</taxon>
        <taxon>Marasmiineae</taxon>
        <taxon>Mycenaceae</taxon>
        <taxon>Mycena</taxon>
    </lineage>
</organism>